<dbReference type="SUPFAM" id="SSF52058">
    <property type="entry name" value="L domain-like"/>
    <property type="match status" value="1"/>
</dbReference>
<dbReference type="OrthoDB" id="660555at2759"/>
<dbReference type="AlphaFoldDB" id="A0A1L8HHN0"/>
<sequence>MEAQSLTLESLLEPPKLLRRPLPPKVLPSLNEQRPKICRNEDKPTPATALLHSQDLPRNLHNTVLRNHIQAEPSGLPNFPKRSHRKPPVKIPPLDDFYYDPPSTPFTLSGLIRQTVLLPNPDTLRKPVLSHTHYSNMENCIAKMLSDKQSQMNSVNLSPWDIPEVAQRVPEKQRILELQLEMSSLGDRKITVNQLVRSHYWQDSDSMYDDTGQGQLQQMLVSRSNFAVMDSLVHGGSILNLKAFFISKLPDVTPLYNTLVYLNLSFNDLRHFPKEVYKLEHLEVLKLRNNPLKEIPFGIHSLKKLRTFIMSFCLLSSLPEGLFQLSCLQVLDVSYNSISSIPNDIQNLRGLEFLNVEGNNLAALPCGALKLQLRCVRVRNNAMHPLFWRENSHIAPQRLTDMAAASLARSNKLPQLHSIPCEAKQILESFRVCDCCRGRLYGEGLRFIRPGEKIFGIRKLPFMFRACSPTCYRNFMSQTETLVEQLYENC</sequence>
<dbReference type="InterPro" id="IPR032675">
    <property type="entry name" value="LRR_dom_sf"/>
</dbReference>
<dbReference type="InterPro" id="IPR003591">
    <property type="entry name" value="Leu-rich_rpt_typical-subtyp"/>
</dbReference>
<dbReference type="Pfam" id="PF13855">
    <property type="entry name" value="LRR_8"/>
    <property type="match status" value="1"/>
</dbReference>
<gene>
    <name evidence="2" type="primary">LOC108708530</name>
</gene>
<evidence type="ECO:0000313" key="2">
    <source>
        <dbReference type="RefSeq" id="XP_018102826.1"/>
    </source>
</evidence>
<protein>
    <submittedName>
        <fullName evidence="2">Leucine-rich repeat-containing protein 63</fullName>
    </submittedName>
</protein>
<dbReference type="SMART" id="SM00369">
    <property type="entry name" value="LRR_TYP"/>
    <property type="match status" value="4"/>
</dbReference>
<dbReference type="PANTHER" id="PTHR48051">
    <property type="match status" value="1"/>
</dbReference>
<reference evidence="2" key="1">
    <citation type="submission" date="2025-08" db="UniProtKB">
        <authorList>
            <consortium name="RefSeq"/>
        </authorList>
    </citation>
    <scope>IDENTIFICATION</scope>
    <source>
        <strain evidence="2">J_2021</strain>
        <tissue evidence="2">Erythrocytes</tissue>
    </source>
</reference>
<dbReference type="Proteomes" id="UP000186698">
    <property type="component" value="Chromosome 2L"/>
</dbReference>
<dbReference type="Gene3D" id="3.80.10.10">
    <property type="entry name" value="Ribonuclease Inhibitor"/>
    <property type="match status" value="1"/>
</dbReference>
<organism evidence="1 2">
    <name type="scientific">Xenopus laevis</name>
    <name type="common">African clawed frog</name>
    <dbReference type="NCBI Taxonomy" id="8355"/>
    <lineage>
        <taxon>Eukaryota</taxon>
        <taxon>Metazoa</taxon>
        <taxon>Chordata</taxon>
        <taxon>Craniata</taxon>
        <taxon>Vertebrata</taxon>
        <taxon>Euteleostomi</taxon>
        <taxon>Amphibia</taxon>
        <taxon>Batrachia</taxon>
        <taxon>Anura</taxon>
        <taxon>Pipoidea</taxon>
        <taxon>Pipidae</taxon>
        <taxon>Xenopodinae</taxon>
        <taxon>Xenopus</taxon>
        <taxon>Xenopus</taxon>
    </lineage>
</organism>
<dbReference type="STRING" id="8355.A0A1L8HHN0"/>
<dbReference type="GO" id="GO:0005737">
    <property type="term" value="C:cytoplasm"/>
    <property type="evidence" value="ECO:0000318"/>
    <property type="project" value="GO_Central"/>
</dbReference>
<dbReference type="CTD" id="108708530"/>
<dbReference type="InterPro" id="IPR001611">
    <property type="entry name" value="Leu-rich_rpt"/>
</dbReference>
<dbReference type="PaxDb" id="8355-A0A1L8HHN0"/>
<accession>A0A1L8HHN0</accession>
<evidence type="ECO:0000313" key="1">
    <source>
        <dbReference type="Proteomes" id="UP000186698"/>
    </source>
</evidence>
<keyword evidence="1" id="KW-1185">Reference proteome</keyword>
<name>A0A1L8HHN0_XENLA</name>
<dbReference type="GeneID" id="108708530"/>
<proteinExistence type="predicted"/>
<dbReference type="PROSITE" id="PS51450">
    <property type="entry name" value="LRR"/>
    <property type="match status" value="2"/>
</dbReference>
<dbReference type="RefSeq" id="XP_018102826.1">
    <property type="nucleotide sequence ID" value="XM_018247337.2"/>
</dbReference>
<dbReference type="InterPro" id="IPR050216">
    <property type="entry name" value="LRR_domain-containing"/>
</dbReference>
<dbReference type="Bgee" id="108708530">
    <property type="expression patterns" value="Expressed in testis and 11 other cell types or tissues"/>
</dbReference>
<dbReference type="OMA" id="CSPSCYK"/>
<dbReference type="PANTHER" id="PTHR48051:SF46">
    <property type="entry name" value="LEUCINE RICH REPEAT-CONTAINING DOMAIN PROTEIN"/>
    <property type="match status" value="1"/>
</dbReference>
<dbReference type="KEGG" id="xla:108708530"/>